<reference evidence="8 9" key="1">
    <citation type="submission" date="2016-06" db="EMBL/GenBank/DDBJ databases">
        <authorList>
            <person name="Kjaerup R.B."/>
            <person name="Dalgaard T.S."/>
            <person name="Juul-Madsen H.R."/>
        </authorList>
    </citation>
    <scope>NUCLEOTIDE SEQUENCE [LARGE SCALE GENOMIC DNA]</scope>
    <source>
        <strain evidence="8 9">DSM 45248</strain>
    </source>
</reference>
<evidence type="ECO:0000313" key="8">
    <source>
        <dbReference type="EMBL" id="SBT39309.1"/>
    </source>
</evidence>
<evidence type="ECO:0000256" key="2">
    <source>
        <dbReference type="ARBA" id="ARBA00022692"/>
    </source>
</evidence>
<evidence type="ECO:0000256" key="6">
    <source>
        <dbReference type="SAM" id="Phobius"/>
    </source>
</evidence>
<name>A0A1A8Z629_9ACTN</name>
<dbReference type="EMBL" id="LT594324">
    <property type="protein sequence ID" value="SBT39309.1"/>
    <property type="molecule type" value="Genomic_DNA"/>
</dbReference>
<dbReference type="Proteomes" id="UP000198765">
    <property type="component" value="Chromosome I"/>
</dbReference>
<keyword evidence="9" id="KW-1185">Reference proteome</keyword>
<dbReference type="InterPro" id="IPR007016">
    <property type="entry name" value="O-antigen_ligase-rel_domated"/>
</dbReference>
<dbReference type="InterPro" id="IPR051533">
    <property type="entry name" value="WaaL-like"/>
</dbReference>
<feature type="transmembrane region" description="Helical" evidence="6">
    <location>
        <begin position="169"/>
        <end position="187"/>
    </location>
</feature>
<organism evidence="8 9">
    <name type="scientific">Micromonospora narathiwatensis</name>
    <dbReference type="NCBI Taxonomy" id="299146"/>
    <lineage>
        <taxon>Bacteria</taxon>
        <taxon>Bacillati</taxon>
        <taxon>Actinomycetota</taxon>
        <taxon>Actinomycetes</taxon>
        <taxon>Micromonosporales</taxon>
        <taxon>Micromonosporaceae</taxon>
        <taxon>Micromonospora</taxon>
    </lineage>
</organism>
<evidence type="ECO:0000313" key="9">
    <source>
        <dbReference type="Proteomes" id="UP000198765"/>
    </source>
</evidence>
<keyword evidence="3 6" id="KW-1133">Transmembrane helix</keyword>
<evidence type="ECO:0000259" key="7">
    <source>
        <dbReference type="Pfam" id="PF04932"/>
    </source>
</evidence>
<dbReference type="PATRIC" id="fig|299146.4.peg.654"/>
<feature type="transmembrane region" description="Helical" evidence="6">
    <location>
        <begin position="71"/>
        <end position="87"/>
    </location>
</feature>
<sequence length="420" mass="44022">MDHAPAARVRESAAHQGWDGSVARGVALTLLCTAAFVAAWSPALMERVCGPAALLAYVCCGRRPRPRAADLLAAALAVWALTIQAWAPERAVAFRSAYLYAAACLMFIAVRHVVRTRFAWFLVGYAALAGCLVATGKLLTGTEAGNVPSRDSIFDFSVRYGIDGVNFNYTSYTLVTGLVLGLALLLLRPATLAERLGIAAALLLIGYGVVLTGTRASVIGVLLGVCLLLLSRVAPKVARLGAATVTPAALILIPLGLYQLFSSETLWLDGLFGRPTGDLSGRTGIWPVALTSWSESLLTGVGPSMFTALGPLGVGPHNLLLTLGTDLGLIGVLLYGGVFATALAAPLRHANPVCWGITGIFLVALLPVWLTGHWEKSVLCFAVAGLVSVAPQVVRPATPGRRTTPDQPRPVAESFAPSRP</sequence>
<dbReference type="Pfam" id="PF04932">
    <property type="entry name" value="Wzy_C"/>
    <property type="match status" value="1"/>
</dbReference>
<feature type="transmembrane region" description="Helical" evidence="6">
    <location>
        <begin position="327"/>
        <end position="345"/>
    </location>
</feature>
<comment type="subcellular location">
    <subcellularLocation>
        <location evidence="1">Membrane</location>
        <topology evidence="1">Multi-pass membrane protein</topology>
    </subcellularLocation>
</comment>
<keyword evidence="4 6" id="KW-0472">Membrane</keyword>
<proteinExistence type="predicted"/>
<dbReference type="AlphaFoldDB" id="A0A1A8Z629"/>
<keyword evidence="2 6" id="KW-0812">Transmembrane</keyword>
<feature type="transmembrane region" description="Helical" evidence="6">
    <location>
        <begin position="192"/>
        <end position="210"/>
    </location>
</feature>
<feature type="transmembrane region" description="Helical" evidence="6">
    <location>
        <begin position="93"/>
        <end position="111"/>
    </location>
</feature>
<feature type="transmembrane region" description="Helical" evidence="6">
    <location>
        <begin position="352"/>
        <end position="370"/>
    </location>
</feature>
<feature type="transmembrane region" description="Helical" evidence="6">
    <location>
        <begin position="118"/>
        <end position="139"/>
    </location>
</feature>
<evidence type="ECO:0000256" key="5">
    <source>
        <dbReference type="SAM" id="MobiDB-lite"/>
    </source>
</evidence>
<evidence type="ECO:0000256" key="1">
    <source>
        <dbReference type="ARBA" id="ARBA00004141"/>
    </source>
</evidence>
<gene>
    <name evidence="8" type="ORF">GA0070621_0641</name>
</gene>
<feature type="domain" description="O-antigen ligase-related" evidence="7">
    <location>
        <begin position="200"/>
        <end position="335"/>
    </location>
</feature>
<evidence type="ECO:0000256" key="4">
    <source>
        <dbReference type="ARBA" id="ARBA00023136"/>
    </source>
</evidence>
<evidence type="ECO:0000256" key="3">
    <source>
        <dbReference type="ARBA" id="ARBA00022989"/>
    </source>
</evidence>
<protein>
    <submittedName>
        <fullName evidence="8">O-antigen ligase like membrane protein</fullName>
    </submittedName>
</protein>
<keyword evidence="8" id="KW-0436">Ligase</keyword>
<dbReference type="GO" id="GO:0016874">
    <property type="term" value="F:ligase activity"/>
    <property type="evidence" value="ECO:0007669"/>
    <property type="project" value="UniProtKB-KW"/>
</dbReference>
<feature type="transmembrane region" description="Helical" evidence="6">
    <location>
        <begin position="240"/>
        <end position="261"/>
    </location>
</feature>
<accession>A0A1A8Z629</accession>
<dbReference type="PANTHER" id="PTHR37422">
    <property type="entry name" value="TEICHURONIC ACID BIOSYNTHESIS PROTEIN TUAE"/>
    <property type="match status" value="1"/>
</dbReference>
<dbReference type="PANTHER" id="PTHR37422:SF13">
    <property type="entry name" value="LIPOPOLYSACCHARIDE BIOSYNTHESIS PROTEIN PA4999-RELATED"/>
    <property type="match status" value="1"/>
</dbReference>
<feature type="region of interest" description="Disordered" evidence="5">
    <location>
        <begin position="396"/>
        <end position="420"/>
    </location>
</feature>
<feature type="transmembrane region" description="Helical" evidence="6">
    <location>
        <begin position="216"/>
        <end position="233"/>
    </location>
</feature>
<dbReference type="GO" id="GO:0016020">
    <property type="term" value="C:membrane"/>
    <property type="evidence" value="ECO:0007669"/>
    <property type="project" value="UniProtKB-SubCell"/>
</dbReference>